<dbReference type="EMBL" id="SLXF01000006">
    <property type="protein sequence ID" value="TCP06601.1"/>
    <property type="molecule type" value="Genomic_DNA"/>
</dbReference>
<feature type="region of interest" description="Disordered" evidence="1">
    <location>
        <begin position="278"/>
        <end position="297"/>
    </location>
</feature>
<sequence length="304" mass="34860">MTDRYERIREALTPQMTPTQFAWRSLQCGDFPPPDVKRGERFGPDAECWLCGGDTRGVGWPLKTGLAPTFTDFPRAKCQHSTTVCQECVAMSQSEGWVQYVRAHPERGFAEAFPAKEGKKTRYLNWLYSSHMFTQTMHETPDRRRIRELLLCPPAPPFLLVIAVSGQKQIIFKGQVADSREHFPVQADDERVYVERESFAQMLADFEAMYAMGFSKETIANDRDWNQARILHIGIGAWRQANARMARWRRSRPDWVMLAAHCAQRPVDWVDPMKTTPREAAGTVVPPPKTTCHTPDNSLQQELF</sequence>
<organism evidence="2 3">
    <name type="scientific">Caldimonas thermodepolymerans</name>
    <dbReference type="NCBI Taxonomy" id="215580"/>
    <lineage>
        <taxon>Bacteria</taxon>
        <taxon>Pseudomonadati</taxon>
        <taxon>Pseudomonadota</taxon>
        <taxon>Betaproteobacteria</taxon>
        <taxon>Burkholderiales</taxon>
        <taxon>Sphaerotilaceae</taxon>
        <taxon>Caldimonas</taxon>
    </lineage>
</organism>
<protein>
    <submittedName>
        <fullName evidence="2">CRISPR type IV-associated protein Csf1</fullName>
    </submittedName>
</protein>
<evidence type="ECO:0000256" key="1">
    <source>
        <dbReference type="SAM" id="MobiDB-lite"/>
    </source>
</evidence>
<evidence type="ECO:0000313" key="3">
    <source>
        <dbReference type="Proteomes" id="UP000294772"/>
    </source>
</evidence>
<dbReference type="AlphaFoldDB" id="A0AA46HVI8"/>
<comment type="caution">
    <text evidence="2">The sequence shown here is derived from an EMBL/GenBank/DDBJ whole genome shotgun (WGS) entry which is preliminary data.</text>
</comment>
<reference evidence="2 3" key="1">
    <citation type="submission" date="2019-03" db="EMBL/GenBank/DDBJ databases">
        <title>Genomic Encyclopedia of Type Strains, Phase IV (KMG-IV): sequencing the most valuable type-strain genomes for metagenomic binning, comparative biology and taxonomic classification.</title>
        <authorList>
            <person name="Goeker M."/>
        </authorList>
    </citation>
    <scope>NUCLEOTIDE SEQUENCE [LARGE SCALE GENOMIC DNA]</scope>
    <source>
        <strain evidence="2 3">DSM 15264</strain>
    </source>
</reference>
<evidence type="ECO:0000313" key="2">
    <source>
        <dbReference type="EMBL" id="TCP06601.1"/>
    </source>
</evidence>
<gene>
    <name evidence="2" type="ORF">EV676_10684</name>
</gene>
<dbReference type="Proteomes" id="UP000294772">
    <property type="component" value="Unassembled WGS sequence"/>
</dbReference>
<name>A0AA46HVI8_9BURK</name>
<dbReference type="RefSeq" id="WP_132765441.1">
    <property type="nucleotide sequence ID" value="NZ_CP110416.1"/>
</dbReference>
<proteinExistence type="predicted"/>
<accession>A0AA46HVI8</accession>